<dbReference type="OrthoDB" id="9808002at2"/>
<evidence type="ECO:0000313" key="4">
    <source>
        <dbReference type="Proteomes" id="UP000199385"/>
    </source>
</evidence>
<name>A0A1A8ZGU9_9ACTN</name>
<reference evidence="4" key="1">
    <citation type="submission" date="2016-06" db="EMBL/GenBank/DDBJ databases">
        <authorList>
            <person name="Varghese N."/>
            <person name="Submissions Spin"/>
        </authorList>
    </citation>
    <scope>NUCLEOTIDE SEQUENCE [LARGE SCALE GENOMIC DNA]</scope>
    <source>
        <strain evidence="4">DSM 44815</strain>
    </source>
</reference>
<dbReference type="RefSeq" id="WP_091661927.1">
    <property type="nucleotide sequence ID" value="NZ_LT594323.1"/>
</dbReference>
<dbReference type="PANTHER" id="PTHR43092:SF6">
    <property type="entry name" value="BLR1280 PROTEIN"/>
    <property type="match status" value="1"/>
</dbReference>
<evidence type="ECO:0000313" key="3">
    <source>
        <dbReference type="EMBL" id="SBT43096.1"/>
    </source>
</evidence>
<keyword evidence="3" id="KW-0456">Lyase</keyword>
<proteinExistence type="predicted"/>
<dbReference type="GO" id="GO:0016829">
    <property type="term" value="F:lyase activity"/>
    <property type="evidence" value="ECO:0007669"/>
    <property type="project" value="UniProtKB-KW"/>
</dbReference>
<dbReference type="SUPFAM" id="SSF53383">
    <property type="entry name" value="PLP-dependent transferases"/>
    <property type="match status" value="1"/>
</dbReference>
<dbReference type="EMBL" id="LT594323">
    <property type="protein sequence ID" value="SBT43096.1"/>
    <property type="molecule type" value="Genomic_DNA"/>
</dbReference>
<organism evidence="3 4">
    <name type="scientific">Micromonospora auratinigra</name>
    <dbReference type="NCBI Taxonomy" id="261654"/>
    <lineage>
        <taxon>Bacteria</taxon>
        <taxon>Bacillati</taxon>
        <taxon>Actinomycetota</taxon>
        <taxon>Actinomycetes</taxon>
        <taxon>Micromonosporales</taxon>
        <taxon>Micromonosporaceae</taxon>
        <taxon>Micromonospora</taxon>
    </lineage>
</organism>
<dbReference type="PANTHER" id="PTHR43092">
    <property type="entry name" value="L-CYSTEINE DESULFHYDRASE"/>
    <property type="match status" value="1"/>
</dbReference>
<evidence type="ECO:0000259" key="2">
    <source>
        <dbReference type="Pfam" id="PF00266"/>
    </source>
</evidence>
<dbReference type="InterPro" id="IPR015424">
    <property type="entry name" value="PyrdxlP-dep_Trfase"/>
</dbReference>
<sequence>MTQETSATNESIAAVLARQRTEAEASRAAAAVGAAGSRFPEVPRGPLEDEQTWRQVRDLFTIDPTLTHLNVGTIGSAPKRVLDLLKVADYDFARRPRDPYPPTTMNEPRAVLAAAYGCDPDEIAIVQGATDGNSRILNGLDLGEGDEVITTTHECYTMQAPLNLLHNRRGVVVRKLTPKLGPDQSAEEIVEMFEAAITPRTRVIQWAAVTFTVGTTMPTRALAELAQRHGLISVVDGAHLPGQFALNLHELGVDFLSGSGSKYQCGPMGTGILYARNKVLPEHNPLPLPTFWPVISLWYPIEGELPPRTTTREPTYDIGTFVQKTGSADLSRGPALQAACEIFQTIGQENIQRYVHGLSRHLKHRVAEHWGESALFSPLHDERLHCGMVAFQPFRNPEHALDMNRFVEFEQRMEDEYGVNLRFTFFPVQGSDTERFAIRLAPHLYNNREEIDHAVDSMIKLTEAMS</sequence>
<dbReference type="InterPro" id="IPR015421">
    <property type="entry name" value="PyrdxlP-dep_Trfase_major"/>
</dbReference>
<dbReference type="Gene3D" id="3.90.1150.10">
    <property type="entry name" value="Aspartate Aminotransferase, domain 1"/>
    <property type="match status" value="1"/>
</dbReference>
<accession>A0A1A8ZGU9</accession>
<dbReference type="Gene3D" id="3.40.640.10">
    <property type="entry name" value="Type I PLP-dependent aspartate aminotransferase-like (Major domain)"/>
    <property type="match status" value="1"/>
</dbReference>
<dbReference type="PATRIC" id="fig|261654.4.peg.2236"/>
<keyword evidence="1" id="KW-0663">Pyridoxal phosphate</keyword>
<dbReference type="Proteomes" id="UP000199385">
    <property type="component" value="Chromosome I"/>
</dbReference>
<dbReference type="AlphaFoldDB" id="A0A1A8ZGU9"/>
<evidence type="ECO:0000256" key="1">
    <source>
        <dbReference type="ARBA" id="ARBA00022898"/>
    </source>
</evidence>
<dbReference type="Pfam" id="PF00266">
    <property type="entry name" value="Aminotran_5"/>
    <property type="match status" value="1"/>
</dbReference>
<dbReference type="STRING" id="261654.GA0070611_2196"/>
<gene>
    <name evidence="3" type="ORF">GA0070611_2196</name>
</gene>
<protein>
    <submittedName>
        <fullName evidence="3">Selenocysteine lyase/Cysteine desulfurase</fullName>
    </submittedName>
</protein>
<keyword evidence="4" id="KW-1185">Reference proteome</keyword>
<feature type="domain" description="Aminotransferase class V" evidence="2">
    <location>
        <begin position="104"/>
        <end position="286"/>
    </location>
</feature>
<dbReference type="InterPro" id="IPR015422">
    <property type="entry name" value="PyrdxlP-dep_Trfase_small"/>
</dbReference>
<dbReference type="InterPro" id="IPR000192">
    <property type="entry name" value="Aminotrans_V_dom"/>
</dbReference>